<feature type="domain" description="TonB-dependent receptor plug" evidence="6">
    <location>
        <begin position="73"/>
        <end position="190"/>
    </location>
</feature>
<feature type="compositionally biased region" description="Acidic residues" evidence="4">
    <location>
        <begin position="33"/>
        <end position="56"/>
    </location>
</feature>
<dbReference type="PANTHER" id="PTHR47234:SF2">
    <property type="entry name" value="TONB-DEPENDENT RECEPTOR"/>
    <property type="match status" value="1"/>
</dbReference>
<keyword evidence="2" id="KW-0472">Membrane</keyword>
<organism evidence="7 8">
    <name type="scientific">Marinicella pacifica</name>
    <dbReference type="NCBI Taxonomy" id="1171543"/>
    <lineage>
        <taxon>Bacteria</taxon>
        <taxon>Pseudomonadati</taxon>
        <taxon>Pseudomonadota</taxon>
        <taxon>Gammaproteobacteria</taxon>
        <taxon>Lysobacterales</taxon>
        <taxon>Marinicellaceae</taxon>
        <taxon>Marinicella</taxon>
    </lineage>
</organism>
<dbReference type="InterPro" id="IPR036942">
    <property type="entry name" value="Beta-barrel_TonB_sf"/>
</dbReference>
<dbReference type="InterPro" id="IPR012910">
    <property type="entry name" value="Plug_dom"/>
</dbReference>
<keyword evidence="7" id="KW-0675">Receptor</keyword>
<accession>A0A917CEN9</accession>
<evidence type="ECO:0000256" key="2">
    <source>
        <dbReference type="ARBA" id="ARBA00023136"/>
    </source>
</evidence>
<proteinExistence type="predicted"/>
<keyword evidence="3" id="KW-0998">Cell outer membrane</keyword>
<dbReference type="Proteomes" id="UP000605253">
    <property type="component" value="Unassembled WGS sequence"/>
</dbReference>
<name>A0A917CEN9_9GAMM</name>
<dbReference type="RefSeq" id="WP_188363866.1">
    <property type="nucleotide sequence ID" value="NZ_BAABJF010000011.1"/>
</dbReference>
<keyword evidence="8" id="KW-1185">Reference proteome</keyword>
<dbReference type="Gene3D" id="2.40.170.20">
    <property type="entry name" value="TonB-dependent receptor, beta-barrel domain"/>
    <property type="match status" value="1"/>
</dbReference>
<feature type="chain" id="PRO_5036919420" evidence="5">
    <location>
        <begin position="31"/>
        <end position="1075"/>
    </location>
</feature>
<evidence type="ECO:0000313" key="7">
    <source>
        <dbReference type="EMBL" id="GGF85142.1"/>
    </source>
</evidence>
<dbReference type="PANTHER" id="PTHR47234">
    <property type="match status" value="1"/>
</dbReference>
<comment type="subcellular location">
    <subcellularLocation>
        <location evidence="1">Cell outer membrane</location>
    </subcellularLocation>
</comment>
<dbReference type="GO" id="GO:0009279">
    <property type="term" value="C:cell outer membrane"/>
    <property type="evidence" value="ECO:0007669"/>
    <property type="project" value="UniProtKB-SubCell"/>
</dbReference>
<evidence type="ECO:0000259" key="6">
    <source>
        <dbReference type="Pfam" id="PF07715"/>
    </source>
</evidence>
<evidence type="ECO:0000256" key="5">
    <source>
        <dbReference type="SAM" id="SignalP"/>
    </source>
</evidence>
<dbReference type="AlphaFoldDB" id="A0A917CEN9"/>
<dbReference type="Pfam" id="PF07715">
    <property type="entry name" value="Plug"/>
    <property type="match status" value="1"/>
</dbReference>
<dbReference type="PROSITE" id="PS51257">
    <property type="entry name" value="PROKAR_LIPOPROTEIN"/>
    <property type="match status" value="1"/>
</dbReference>
<sequence>MTTQDKSTGTLSLSLILLILFLFACAPVWAQDNDDNQDQTDSAQVDEDSDEEDVEELAPVVSTGSRLLRQTYDSISPMQVITAEESREVGQIDAADIIQNASASTGQQIDLTFSGFVLDNGPGARTASLRGLGANRTLVLVNGRRLGGSGVEGAPSAADLNTIPGGLVQQYDILLDGASSIYGSDAVAGVVNTILRKDFNGWEVDYNTTVPEQSGGVEQRLNLTWGKNFDRGFIGFGAEVYDLEEVKYKDREWTNKCPEHYEVTESGEIRQNDIYNEDFNLRFHGNCYFQGLVGRVSVPEVGSIYYTPGVTNGGWPNFSESVSPFGGPIDTDGDGVADIGSYVPYSLYDHQTGASLFAELKTQALMTYGEYTFEGDANITPFFEASYTRRDTFQDSGQPQFFPWVPADNPYNICNPNGLNGVDCGLAFDALMSNPDIIASVLERFGCDPSAGGSCDQTIGAIGPQRTRPIIAIDGDRDQTSTTVELTRFIAGVRGDLPFMNFGSLDNWNFETSFSYHESDGVSSRRGIRQDHLDYSLNTSRIDPVTGEVVCGNNDGCVPINLYDPSLYSPIVSDFTTQAQRDYLFDSRDFRTKVEQTIFSGFASGYLADLPAGPMLGGLGFEIRKDEIQSIPDDIAREGLFFGFFADGGASGSKFTREAFAELEIPVLANMTMAEELTVNLSGRYTKDEFFPSANTYSAKVGWRPVSQLLIRATKGTSYRAPNLRENFLRAQTGFVNVFDPCHVPEEAWDAINDVYIPDQDDRRPEVLENCRQQGVDPTALYNNGFNTFSTEVATGGVTDITEEESDSFTYGFAWDVPFDAFNLTLGATYYEIEINNTIVEPSAQFIVNDCYNDPEFDSTFCNRITRDADGVFDIIDSGFINRDNATARGIDVNVNYDQSFALFNRPVDLGVDLVLTHTKENSDLFTNETGEINYDDDAGEYGYPDWQGTLNLRADFGKYRFAWQTRYIGDVHHDVDTLNEFDDYNGAMYTCAGPDNGDELCKFIWDIGSYTNHTASVSYRGDAWNIRFGVVNIFDKEPPQLDAGAPPILATNSPIGYGYDLNGRRYFLNVGYRF</sequence>
<evidence type="ECO:0000256" key="1">
    <source>
        <dbReference type="ARBA" id="ARBA00004442"/>
    </source>
</evidence>
<keyword evidence="5" id="KW-0732">Signal</keyword>
<comment type="caution">
    <text evidence="7">The sequence shown here is derived from an EMBL/GenBank/DDBJ whole genome shotgun (WGS) entry which is preliminary data.</text>
</comment>
<dbReference type="EMBL" id="BMEO01000001">
    <property type="protein sequence ID" value="GGF85142.1"/>
    <property type="molecule type" value="Genomic_DNA"/>
</dbReference>
<evidence type="ECO:0000256" key="4">
    <source>
        <dbReference type="SAM" id="MobiDB-lite"/>
    </source>
</evidence>
<protein>
    <submittedName>
        <fullName evidence="7">TonB-dependent receptor</fullName>
    </submittedName>
</protein>
<feature type="signal peptide" evidence="5">
    <location>
        <begin position="1"/>
        <end position="30"/>
    </location>
</feature>
<evidence type="ECO:0000256" key="3">
    <source>
        <dbReference type="ARBA" id="ARBA00023237"/>
    </source>
</evidence>
<dbReference type="InterPro" id="IPR037066">
    <property type="entry name" value="Plug_dom_sf"/>
</dbReference>
<gene>
    <name evidence="7" type="ORF">GCM10011365_02710</name>
</gene>
<reference evidence="7" key="2">
    <citation type="submission" date="2020-09" db="EMBL/GenBank/DDBJ databases">
        <authorList>
            <person name="Sun Q."/>
            <person name="Zhou Y."/>
        </authorList>
    </citation>
    <scope>NUCLEOTIDE SEQUENCE</scope>
    <source>
        <strain evidence="7">CGMCC 1.12181</strain>
    </source>
</reference>
<reference evidence="7" key="1">
    <citation type="journal article" date="2014" name="Int. J. Syst. Evol. Microbiol.">
        <title>Complete genome sequence of Corynebacterium casei LMG S-19264T (=DSM 44701T), isolated from a smear-ripened cheese.</title>
        <authorList>
            <consortium name="US DOE Joint Genome Institute (JGI-PGF)"/>
            <person name="Walter F."/>
            <person name="Albersmeier A."/>
            <person name="Kalinowski J."/>
            <person name="Ruckert C."/>
        </authorList>
    </citation>
    <scope>NUCLEOTIDE SEQUENCE</scope>
    <source>
        <strain evidence="7">CGMCC 1.12181</strain>
    </source>
</reference>
<evidence type="ECO:0000313" key="8">
    <source>
        <dbReference type="Proteomes" id="UP000605253"/>
    </source>
</evidence>
<dbReference type="SUPFAM" id="SSF56935">
    <property type="entry name" value="Porins"/>
    <property type="match status" value="1"/>
</dbReference>
<feature type="region of interest" description="Disordered" evidence="4">
    <location>
        <begin position="33"/>
        <end position="59"/>
    </location>
</feature>
<dbReference type="Gene3D" id="2.170.130.10">
    <property type="entry name" value="TonB-dependent receptor, plug domain"/>
    <property type="match status" value="1"/>
</dbReference>